<evidence type="ECO:0000256" key="1">
    <source>
        <dbReference type="SAM" id="MobiDB-lite"/>
    </source>
</evidence>
<feature type="region of interest" description="Disordered" evidence="1">
    <location>
        <begin position="36"/>
        <end position="60"/>
    </location>
</feature>
<dbReference type="eggNOG" id="ENOG502SHD6">
    <property type="taxonomic scope" value="Eukaryota"/>
</dbReference>
<dbReference type="RefSeq" id="XP_003052817.1">
    <property type="nucleotide sequence ID" value="XM_003052771.1"/>
</dbReference>
<dbReference type="Gene3D" id="1.10.510.10">
    <property type="entry name" value="Transferase(Phosphotransferase) domain 1"/>
    <property type="match status" value="1"/>
</dbReference>
<dbReference type="PROSITE" id="PS50011">
    <property type="entry name" value="PROTEIN_KINASE_DOM"/>
    <property type="match status" value="1"/>
</dbReference>
<dbReference type="Proteomes" id="UP000005206">
    <property type="component" value="Chromosome 3"/>
</dbReference>
<proteinExistence type="predicted"/>
<dbReference type="GO" id="GO:0004672">
    <property type="term" value="F:protein kinase activity"/>
    <property type="evidence" value="ECO:0007669"/>
    <property type="project" value="InterPro"/>
</dbReference>
<keyword evidence="4" id="KW-1185">Reference proteome</keyword>
<gene>
    <name evidence="3" type="ORF">NECHADRAFT_78194</name>
</gene>
<dbReference type="InterPro" id="IPR052396">
    <property type="entry name" value="Meiotic_Drive_Suppr_Kinase"/>
</dbReference>
<evidence type="ECO:0000313" key="3">
    <source>
        <dbReference type="EMBL" id="EEU47104.1"/>
    </source>
</evidence>
<dbReference type="OrthoDB" id="2156052at2759"/>
<dbReference type="PANTHER" id="PTHR37171">
    <property type="entry name" value="SERINE/THREONINE-PROTEIN KINASE YRZF-RELATED"/>
    <property type="match status" value="1"/>
</dbReference>
<evidence type="ECO:0000313" key="4">
    <source>
        <dbReference type="Proteomes" id="UP000005206"/>
    </source>
</evidence>
<dbReference type="AlphaFoldDB" id="C7YND8"/>
<dbReference type="VEuPathDB" id="FungiDB:NECHADRAFT_78194"/>
<accession>C7YND8</accession>
<organism evidence="3 4">
    <name type="scientific">Fusarium vanettenii (strain ATCC MYA-4622 / CBS 123669 / FGSC 9596 / NRRL 45880 / 77-13-4)</name>
    <name type="common">Fusarium solani subsp. pisi</name>
    <dbReference type="NCBI Taxonomy" id="660122"/>
    <lineage>
        <taxon>Eukaryota</taxon>
        <taxon>Fungi</taxon>
        <taxon>Dikarya</taxon>
        <taxon>Ascomycota</taxon>
        <taxon>Pezizomycotina</taxon>
        <taxon>Sordariomycetes</taxon>
        <taxon>Hypocreomycetidae</taxon>
        <taxon>Hypocreales</taxon>
        <taxon>Nectriaceae</taxon>
        <taxon>Fusarium</taxon>
        <taxon>Fusarium solani species complex</taxon>
        <taxon>Fusarium vanettenii</taxon>
    </lineage>
</organism>
<dbReference type="HOGENOM" id="CLU_010672_3_0_1"/>
<sequence>MDELEKVRQELEQAKASLQEVEKHTRELEKLNLEVEKDNRELEKDNRELEKHTRELEKNTRELKKRNLEFKKNTRELEQAKARGRELERRVASLKLGDFLKECHTLALALVPITERPLTTQSETTTKPAGRLLHPLRIVPWKNFPAMQAHVWDTLTEHTSFFDKAVFPSLEYLERLKSTLKPVSSEMTLRTFQCKTVEDSVCMIMAAVHNDPEAREHLGLRGTMSFIDDTNFGNSASPEAPTEQQPKRMKNCRADQLCIYQSSSEEKVPTLAIEYKPPHKLTRDEIVTGLVGEIQPARDVINKSTETFTDAAKRLSAAVITQLFAYMVDKKLRYGFVCQGEAYIFLHISDDDPSLVYYFVSVPSLDVPPGSDKPPAIYQTAVAQVSAFIMQAINSQAPSQHWCDQAARLPQWCVEYEMEVHDIPSTIRSDTSAAVEYTPQSWSDMSFVLSQSDTLGNNRATINERPYCTHDCLKGLAFGGPLDPQCPNAADHGHAHLGIEEFLYRTREQLASDRGEDADCTPLHVSGSRGSLFKLRLSSRGYTLVAKGVEAADRDQLLHENEIYNHLHDLQGRFIPVCLSTIDLILPYYYDGGIYIHFMLMSYGGRPVLYRLESIKPAIAENITTALSRLHEHRVLHRDAELRNVLYDDRTENCMMVDLIMSEVHMRQPPGFAREMQSLRGILNRHIKTTVSA</sequence>
<dbReference type="SUPFAM" id="SSF56112">
    <property type="entry name" value="Protein kinase-like (PK-like)"/>
    <property type="match status" value="1"/>
</dbReference>
<dbReference type="GeneID" id="9671349"/>
<dbReference type="InterPro" id="IPR000719">
    <property type="entry name" value="Prot_kinase_dom"/>
</dbReference>
<dbReference type="OMA" id="RIRHWNE"/>
<evidence type="ECO:0000259" key="2">
    <source>
        <dbReference type="PROSITE" id="PS50011"/>
    </source>
</evidence>
<dbReference type="EMBL" id="GG698897">
    <property type="protein sequence ID" value="EEU47104.1"/>
    <property type="molecule type" value="Genomic_DNA"/>
</dbReference>
<dbReference type="InParanoid" id="C7YND8"/>
<feature type="domain" description="Protein kinase" evidence="2">
    <location>
        <begin position="518"/>
        <end position="693"/>
    </location>
</feature>
<dbReference type="KEGG" id="nhe:NECHADRAFT_78194"/>
<reference evidence="3 4" key="1">
    <citation type="journal article" date="2009" name="PLoS Genet.">
        <title>The genome of Nectria haematococca: contribution of supernumerary chromosomes to gene expansion.</title>
        <authorList>
            <person name="Coleman J.J."/>
            <person name="Rounsley S.D."/>
            <person name="Rodriguez-Carres M."/>
            <person name="Kuo A."/>
            <person name="Wasmann C.C."/>
            <person name="Grimwood J."/>
            <person name="Schmutz J."/>
            <person name="Taga M."/>
            <person name="White G.J."/>
            <person name="Zhou S."/>
            <person name="Schwartz D.C."/>
            <person name="Freitag M."/>
            <person name="Ma L.J."/>
            <person name="Danchin E.G."/>
            <person name="Henrissat B."/>
            <person name="Coutinho P.M."/>
            <person name="Nelson D.R."/>
            <person name="Straney D."/>
            <person name="Napoli C.A."/>
            <person name="Barker B.M."/>
            <person name="Gribskov M."/>
            <person name="Rep M."/>
            <person name="Kroken S."/>
            <person name="Molnar I."/>
            <person name="Rensing C."/>
            <person name="Kennell J.C."/>
            <person name="Zamora J."/>
            <person name="Farman M.L."/>
            <person name="Selker E.U."/>
            <person name="Salamov A."/>
            <person name="Shapiro H."/>
            <person name="Pangilinan J."/>
            <person name="Lindquist E."/>
            <person name="Lamers C."/>
            <person name="Grigoriev I.V."/>
            <person name="Geiser D.M."/>
            <person name="Covert S.F."/>
            <person name="Temporini E."/>
            <person name="Vanetten H.D."/>
        </authorList>
    </citation>
    <scope>NUCLEOTIDE SEQUENCE [LARGE SCALE GENOMIC DNA]</scope>
    <source>
        <strain evidence="4">ATCC MYA-4622 / CBS 123669 / FGSC 9596 / NRRL 45880 / 77-13-4</strain>
    </source>
</reference>
<dbReference type="PANTHER" id="PTHR37171:SF1">
    <property type="entry name" value="SERINE_THREONINE-PROTEIN KINASE YRZF-RELATED"/>
    <property type="match status" value="1"/>
</dbReference>
<dbReference type="InterPro" id="IPR011009">
    <property type="entry name" value="Kinase-like_dom_sf"/>
</dbReference>
<dbReference type="GO" id="GO:0005524">
    <property type="term" value="F:ATP binding"/>
    <property type="evidence" value="ECO:0007669"/>
    <property type="project" value="InterPro"/>
</dbReference>
<protein>
    <recommendedName>
        <fullName evidence="2">Protein kinase domain-containing protein</fullName>
    </recommendedName>
</protein>
<name>C7YND8_FUSV7</name>